<dbReference type="GeneID" id="29124380"/>
<reference evidence="2" key="1">
    <citation type="submission" date="2014-08" db="EMBL/GenBank/DDBJ databases">
        <authorList>
            <person name="Mandeville R."/>
        </authorList>
    </citation>
    <scope>NUCLEOTIDE SEQUENCE [LARGE SCALE GENOMIC DNA]</scope>
</reference>
<dbReference type="EMBL" id="KM366099">
    <property type="protein sequence ID" value="AIT13823.1"/>
    <property type="molecule type" value="Genomic_DNA"/>
</dbReference>
<evidence type="ECO:0000313" key="1">
    <source>
        <dbReference type="EMBL" id="AIT13823.1"/>
    </source>
</evidence>
<keyword evidence="2" id="KW-1185">Reference proteome</keyword>
<dbReference type="Proteomes" id="UP000203504">
    <property type="component" value="Segment"/>
</dbReference>
<dbReference type="RefSeq" id="YP_009302921.1">
    <property type="nucleotide sequence ID" value="NC_031250.1"/>
</dbReference>
<evidence type="ECO:0000313" key="2">
    <source>
        <dbReference type="Proteomes" id="UP000203504"/>
    </source>
</evidence>
<proteinExistence type="predicted"/>
<protein>
    <submittedName>
        <fullName evidence="1">Uncharacterized protein</fullName>
    </submittedName>
</protein>
<organism evidence="1 2">
    <name type="scientific">Salmonella phage BP63</name>
    <dbReference type="NCBI Taxonomy" id="1543205"/>
    <lineage>
        <taxon>Viruses</taxon>
        <taxon>Duplodnaviria</taxon>
        <taxon>Heunggongvirae</taxon>
        <taxon>Uroviricota</taxon>
        <taxon>Caudoviricetes</taxon>
        <taxon>Rosemountvirus</taxon>
        <taxon>Rosemountvirus BP63</taxon>
    </lineage>
</organism>
<gene>
    <name evidence="1" type="ORF">BP63_02</name>
</gene>
<sequence length="61" mass="6808">MIGLILSTCIAAHDCNYEIVESKPEWTTVEQCVADSPYTLLNLGIIPAKNQRVICDELKQD</sequence>
<accession>A0A140XG33</accession>
<dbReference type="KEGG" id="vg:29124380"/>
<name>A0A140XG33_9CAUD</name>